<dbReference type="SUPFAM" id="SSF46689">
    <property type="entry name" value="Homeodomain-like"/>
    <property type="match status" value="1"/>
</dbReference>
<dbReference type="GO" id="GO:0043565">
    <property type="term" value="F:sequence-specific DNA binding"/>
    <property type="evidence" value="ECO:0007669"/>
    <property type="project" value="InterPro"/>
</dbReference>
<evidence type="ECO:0000256" key="2">
    <source>
        <dbReference type="ARBA" id="ARBA00023125"/>
    </source>
</evidence>
<dbReference type="PANTHER" id="PTHR43280:SF2">
    <property type="entry name" value="HTH-TYPE TRANSCRIPTIONAL REGULATOR EXSA"/>
    <property type="match status" value="1"/>
</dbReference>
<sequence length="276" mass="31240">MLKPLSDDEFLRSSIDLDRFSGRSRLGKVIYKPNGYWSPRVSISYELFGILSGSAELEIDGKTIPVLPGEVALVRPGVHVHRRFSSSQDTHQFWISFLPEVITPELAQLAAEAPVKQAYSKTFQHLLDAGYSVHKVHTPAASMFIDQLAVTALSEYIRMANYTPVARRISTPMHKAVDYIEEHYAEEDCLQQAIAASGVTDRHLIKTFNKEMQLTPSRFLWKLRTIRGIELLRETGLTVSEIAYQCGFKSPYHFSRLVKEQQGKSPRDLRNEGTVS</sequence>
<feature type="domain" description="HTH araC/xylS-type" evidence="4">
    <location>
        <begin position="174"/>
        <end position="272"/>
    </location>
</feature>
<dbReference type="InterPro" id="IPR014710">
    <property type="entry name" value="RmlC-like_jellyroll"/>
</dbReference>
<evidence type="ECO:0000313" key="6">
    <source>
        <dbReference type="Proteomes" id="UP000184510"/>
    </source>
</evidence>
<proteinExistence type="predicted"/>
<dbReference type="InterPro" id="IPR003313">
    <property type="entry name" value="AraC-bd"/>
</dbReference>
<dbReference type="PROSITE" id="PS01124">
    <property type="entry name" value="HTH_ARAC_FAMILY_2"/>
    <property type="match status" value="1"/>
</dbReference>
<evidence type="ECO:0000313" key="5">
    <source>
        <dbReference type="EMBL" id="SHK20590.1"/>
    </source>
</evidence>
<keyword evidence="2 5" id="KW-0238">DNA-binding</keyword>
<dbReference type="OrthoDB" id="191145at2"/>
<dbReference type="InterPro" id="IPR009057">
    <property type="entry name" value="Homeodomain-like_sf"/>
</dbReference>
<dbReference type="Gene3D" id="1.10.10.60">
    <property type="entry name" value="Homeodomain-like"/>
    <property type="match status" value="1"/>
</dbReference>
<name>A0A1M6QKF0_9BACT</name>
<dbReference type="Pfam" id="PF12833">
    <property type="entry name" value="HTH_18"/>
    <property type="match status" value="1"/>
</dbReference>
<dbReference type="InterPro" id="IPR037923">
    <property type="entry name" value="HTH-like"/>
</dbReference>
<accession>A0A1M6QKF0</accession>
<dbReference type="GO" id="GO:0003700">
    <property type="term" value="F:DNA-binding transcription factor activity"/>
    <property type="evidence" value="ECO:0007669"/>
    <property type="project" value="InterPro"/>
</dbReference>
<keyword evidence="3" id="KW-0804">Transcription</keyword>
<dbReference type="SUPFAM" id="SSF51215">
    <property type="entry name" value="Regulatory protein AraC"/>
    <property type="match status" value="1"/>
</dbReference>
<dbReference type="InterPro" id="IPR018060">
    <property type="entry name" value="HTH_AraC"/>
</dbReference>
<organism evidence="5 6">
    <name type="scientific">Rubritalea squalenifaciens DSM 18772</name>
    <dbReference type="NCBI Taxonomy" id="1123071"/>
    <lineage>
        <taxon>Bacteria</taxon>
        <taxon>Pseudomonadati</taxon>
        <taxon>Verrucomicrobiota</taxon>
        <taxon>Verrucomicrobiia</taxon>
        <taxon>Verrucomicrobiales</taxon>
        <taxon>Rubritaleaceae</taxon>
        <taxon>Rubritalea</taxon>
    </lineage>
</organism>
<keyword evidence="1" id="KW-0805">Transcription regulation</keyword>
<evidence type="ECO:0000256" key="3">
    <source>
        <dbReference type="ARBA" id="ARBA00023163"/>
    </source>
</evidence>
<gene>
    <name evidence="5" type="ORF">SAMN02745181_3423</name>
</gene>
<evidence type="ECO:0000256" key="1">
    <source>
        <dbReference type="ARBA" id="ARBA00023015"/>
    </source>
</evidence>
<protein>
    <submittedName>
        <fullName evidence="5">AraC-type DNA-binding protein</fullName>
    </submittedName>
</protein>
<evidence type="ECO:0000259" key="4">
    <source>
        <dbReference type="PROSITE" id="PS01124"/>
    </source>
</evidence>
<dbReference type="EMBL" id="FQYR01000006">
    <property type="protein sequence ID" value="SHK20590.1"/>
    <property type="molecule type" value="Genomic_DNA"/>
</dbReference>
<keyword evidence="6" id="KW-1185">Reference proteome</keyword>
<reference evidence="5 6" key="1">
    <citation type="submission" date="2016-11" db="EMBL/GenBank/DDBJ databases">
        <authorList>
            <person name="Jaros S."/>
            <person name="Januszkiewicz K."/>
            <person name="Wedrychowicz H."/>
        </authorList>
    </citation>
    <scope>NUCLEOTIDE SEQUENCE [LARGE SCALE GENOMIC DNA]</scope>
    <source>
        <strain evidence="5 6">DSM 18772</strain>
    </source>
</reference>
<dbReference type="PANTHER" id="PTHR43280">
    <property type="entry name" value="ARAC-FAMILY TRANSCRIPTIONAL REGULATOR"/>
    <property type="match status" value="1"/>
</dbReference>
<dbReference type="AlphaFoldDB" id="A0A1M6QKF0"/>
<dbReference type="Gene3D" id="2.60.120.10">
    <property type="entry name" value="Jelly Rolls"/>
    <property type="match status" value="1"/>
</dbReference>
<dbReference type="FunCoup" id="A0A1M6QKF0">
    <property type="interactions" value="13"/>
</dbReference>
<dbReference type="Pfam" id="PF02311">
    <property type="entry name" value="AraC_binding"/>
    <property type="match status" value="1"/>
</dbReference>
<dbReference type="STRING" id="1123071.SAMN02745181_3423"/>
<dbReference type="InParanoid" id="A0A1M6QKF0"/>
<dbReference type="SMART" id="SM00342">
    <property type="entry name" value="HTH_ARAC"/>
    <property type="match status" value="1"/>
</dbReference>
<dbReference type="Proteomes" id="UP000184510">
    <property type="component" value="Unassembled WGS sequence"/>
</dbReference>